<dbReference type="EMBL" id="JADGJQ010000031">
    <property type="protein sequence ID" value="KAJ3177759.1"/>
    <property type="molecule type" value="Genomic_DNA"/>
</dbReference>
<feature type="region of interest" description="Disordered" evidence="1">
    <location>
        <begin position="225"/>
        <end position="255"/>
    </location>
</feature>
<evidence type="ECO:0000313" key="3">
    <source>
        <dbReference type="Proteomes" id="UP001212152"/>
    </source>
</evidence>
<evidence type="ECO:0000313" key="2">
    <source>
        <dbReference type="EMBL" id="KAJ3177759.1"/>
    </source>
</evidence>
<proteinExistence type="predicted"/>
<reference evidence="2" key="1">
    <citation type="submission" date="2020-05" db="EMBL/GenBank/DDBJ databases">
        <title>Phylogenomic resolution of chytrid fungi.</title>
        <authorList>
            <person name="Stajich J.E."/>
            <person name="Amses K."/>
            <person name="Simmons R."/>
            <person name="Seto K."/>
            <person name="Myers J."/>
            <person name="Bonds A."/>
            <person name="Quandt C.A."/>
            <person name="Barry K."/>
            <person name="Liu P."/>
            <person name="Grigoriev I."/>
            <person name="Longcore J.E."/>
            <person name="James T.Y."/>
        </authorList>
    </citation>
    <scope>NUCLEOTIDE SEQUENCE</scope>
    <source>
        <strain evidence="2">JEL0379</strain>
    </source>
</reference>
<organism evidence="2 3">
    <name type="scientific">Geranomyces variabilis</name>
    <dbReference type="NCBI Taxonomy" id="109894"/>
    <lineage>
        <taxon>Eukaryota</taxon>
        <taxon>Fungi</taxon>
        <taxon>Fungi incertae sedis</taxon>
        <taxon>Chytridiomycota</taxon>
        <taxon>Chytridiomycota incertae sedis</taxon>
        <taxon>Chytridiomycetes</taxon>
        <taxon>Spizellomycetales</taxon>
        <taxon>Powellomycetaceae</taxon>
        <taxon>Geranomyces</taxon>
    </lineage>
</organism>
<sequence length="577" mass="64380">MQGAPSPARVAQVVGLVAARREMVEQFNAGALMHLNLPIPKRYCDETKIEDWRRFLLCLDQGANAFGRATWGDSKLAGTTEMSHKRKAEAELLRAKMTPFTEKLIRDVGERTWPQSITRARFYNIVVCPASGHEDFEVVSAKKAAPAITQHVKSHSDPAFTDRRLVHKDRVLFLHQVLSVETKNKYDLEGLVTFVSIDELLPYEDVLHNYDEATYNHLDYLDDEVEQGGHRDTPRVADEDRPADTDPAGDVVPDNDPTVDAIENRHCAAEYAVIVALNFIFRSKIEDEELSGRWKDEVQPASATPASMSGLSAVQRRAFGRMGNTLWTHRMKSANMHTRNHGLSWVVCSKGACDYAHLCNRGGNPATHTCATDAPQGTTAGRWMNPSATPDFQTFAQLPGRFQARLHEELVFSKSGNLQALYAQHGITAKNLMFWRTKAMDNAPGGKPIPDSMLNATPAALNTIEWTSKVTRRPRVAAQALAALRTEIRQFRLSSVGRRFSSHNKECYQILADRGIPGQERVTILRPIINEARLAADANAPVFAENFYPSQGSSFLDEDDDGRIVSEMDPFEWQPSA</sequence>
<dbReference type="AlphaFoldDB" id="A0AAD5TP44"/>
<protein>
    <submittedName>
        <fullName evidence="2">Uncharacterized protein</fullName>
    </submittedName>
</protein>
<keyword evidence="3" id="KW-1185">Reference proteome</keyword>
<feature type="compositionally biased region" description="Basic and acidic residues" evidence="1">
    <location>
        <begin position="227"/>
        <end position="244"/>
    </location>
</feature>
<name>A0AAD5TP44_9FUNG</name>
<accession>A0AAD5TP44</accession>
<comment type="caution">
    <text evidence="2">The sequence shown here is derived from an EMBL/GenBank/DDBJ whole genome shotgun (WGS) entry which is preliminary data.</text>
</comment>
<gene>
    <name evidence="2" type="ORF">HDU87_004281</name>
</gene>
<dbReference type="Proteomes" id="UP001212152">
    <property type="component" value="Unassembled WGS sequence"/>
</dbReference>
<evidence type="ECO:0000256" key="1">
    <source>
        <dbReference type="SAM" id="MobiDB-lite"/>
    </source>
</evidence>